<dbReference type="GO" id="GO:0008897">
    <property type="term" value="F:holo-[acyl-carrier-protein] synthase activity"/>
    <property type="evidence" value="ECO:0007669"/>
    <property type="project" value="InterPro"/>
</dbReference>
<dbReference type="PANTHER" id="PTHR12215">
    <property type="entry name" value="PHOSPHOPANTETHEINE TRANSFERASE"/>
    <property type="match status" value="1"/>
</dbReference>
<dbReference type="Proteomes" id="UP000440716">
    <property type="component" value="Unassembled WGS sequence"/>
</dbReference>
<dbReference type="RefSeq" id="WP_156592308.1">
    <property type="nucleotide sequence ID" value="NZ_WPHU01000009.1"/>
</dbReference>
<name>A0A7K1RKF1_AGRVI</name>
<sequence>MMTLNILSTISQYDPSPTAVTSSIPKMASLIDPNIQADWQLIQDYDPPDSAGTIDIFLCEISGTWDRDAVSTEELERAARLYPPVAHQFLAARTCLRHILSRKIGTPPSRIDIRLADSGKPMLCGQDAINFSLSHSGRFILVGTSNVSPIGVDIQDTTARMHAEADDLVLSERELRMHGKHKQGLLFALWAKKEAAFKLSADGSFDPRRIEILSGPPWPCEIAEIKTANQYKRYPVFQLPAIDGYALAVAISEFWQPFRLWRGNMQQYIKLSRQKLI</sequence>
<dbReference type="AlphaFoldDB" id="A0A7K1RKF1"/>
<dbReference type="GO" id="GO:0019878">
    <property type="term" value="P:lysine biosynthetic process via aminoadipic acid"/>
    <property type="evidence" value="ECO:0007669"/>
    <property type="project" value="TreeGrafter"/>
</dbReference>
<dbReference type="Gene3D" id="3.90.470.20">
    <property type="entry name" value="4'-phosphopantetheinyl transferase domain"/>
    <property type="match status" value="1"/>
</dbReference>
<comment type="caution">
    <text evidence="4">The sequence shown here is derived from an EMBL/GenBank/DDBJ whole genome shotgun (WGS) entry which is preliminary data.</text>
</comment>
<proteinExistence type="inferred from homology"/>
<feature type="domain" description="4'-phosphopantetheinyl transferase" evidence="3">
    <location>
        <begin position="149"/>
        <end position="249"/>
    </location>
</feature>
<dbReference type="InterPro" id="IPR008278">
    <property type="entry name" value="4-PPantetheinyl_Trfase_dom"/>
</dbReference>
<organism evidence="4 5">
    <name type="scientific">Agrobacterium vitis</name>
    <name type="common">Rhizobium vitis</name>
    <dbReference type="NCBI Taxonomy" id="373"/>
    <lineage>
        <taxon>Bacteria</taxon>
        <taxon>Pseudomonadati</taxon>
        <taxon>Pseudomonadota</taxon>
        <taxon>Alphaproteobacteria</taxon>
        <taxon>Hyphomicrobiales</taxon>
        <taxon>Rhizobiaceae</taxon>
        <taxon>Rhizobium/Agrobacterium group</taxon>
        <taxon>Agrobacterium</taxon>
    </lineage>
</organism>
<evidence type="ECO:0000313" key="5">
    <source>
        <dbReference type="Proteomes" id="UP000440716"/>
    </source>
</evidence>
<comment type="similarity">
    <text evidence="1">Belongs to the P-Pant transferase superfamily. Gsp/Sfp/HetI/AcpT family.</text>
</comment>
<gene>
    <name evidence="4" type="ORF">GOZ88_20590</name>
</gene>
<dbReference type="GO" id="GO:0000287">
    <property type="term" value="F:magnesium ion binding"/>
    <property type="evidence" value="ECO:0007669"/>
    <property type="project" value="InterPro"/>
</dbReference>
<dbReference type="EMBL" id="WPHU01000009">
    <property type="protein sequence ID" value="MVA58506.1"/>
    <property type="molecule type" value="Genomic_DNA"/>
</dbReference>
<dbReference type="SUPFAM" id="SSF56214">
    <property type="entry name" value="4'-phosphopantetheinyl transferase"/>
    <property type="match status" value="2"/>
</dbReference>
<accession>A0A7K1RKF1</accession>
<keyword evidence="2 4" id="KW-0808">Transferase</keyword>
<dbReference type="InterPro" id="IPR037143">
    <property type="entry name" value="4-PPantetheinyl_Trfase_dom_sf"/>
</dbReference>
<evidence type="ECO:0000259" key="3">
    <source>
        <dbReference type="Pfam" id="PF01648"/>
    </source>
</evidence>
<dbReference type="Pfam" id="PF01648">
    <property type="entry name" value="ACPS"/>
    <property type="match status" value="1"/>
</dbReference>
<evidence type="ECO:0000256" key="2">
    <source>
        <dbReference type="ARBA" id="ARBA00022679"/>
    </source>
</evidence>
<dbReference type="InterPro" id="IPR050559">
    <property type="entry name" value="P-Pant_transferase_sf"/>
</dbReference>
<evidence type="ECO:0000313" key="4">
    <source>
        <dbReference type="EMBL" id="MVA58506.1"/>
    </source>
</evidence>
<evidence type="ECO:0000256" key="1">
    <source>
        <dbReference type="ARBA" id="ARBA00010990"/>
    </source>
</evidence>
<dbReference type="PANTHER" id="PTHR12215:SF10">
    <property type="entry name" value="L-AMINOADIPATE-SEMIALDEHYDE DEHYDROGENASE-PHOSPHOPANTETHEINYL TRANSFERASE"/>
    <property type="match status" value="1"/>
</dbReference>
<protein>
    <submittedName>
        <fullName evidence="4">4'-phosphopantetheinyl transferase superfamily protein</fullName>
    </submittedName>
</protein>
<reference evidence="4 5" key="1">
    <citation type="submission" date="2019-12" db="EMBL/GenBank/DDBJ databases">
        <title>Whole-genome sequencing of Allorhizobium vitis.</title>
        <authorList>
            <person name="Gan H.M."/>
            <person name="Szegedi E."/>
            <person name="Burr T."/>
            <person name="Savka M.A."/>
        </authorList>
    </citation>
    <scope>NUCLEOTIDE SEQUENCE [LARGE SCALE GENOMIC DNA]</scope>
    <source>
        <strain evidence="4 5">CG415</strain>
    </source>
</reference>
<dbReference type="GO" id="GO:0005829">
    <property type="term" value="C:cytosol"/>
    <property type="evidence" value="ECO:0007669"/>
    <property type="project" value="TreeGrafter"/>
</dbReference>